<protein>
    <recommendedName>
        <fullName evidence="4">Conjugal transfer protein TraF</fullName>
    </recommendedName>
</protein>
<name>A0ABM8FM54_9BACT</name>
<accession>A0ABM8FM54</accession>
<organism evidence="2 3">
    <name type="scientific">Hydrogenimonas cancrithermarum</name>
    <dbReference type="NCBI Taxonomy" id="2993563"/>
    <lineage>
        <taxon>Bacteria</taxon>
        <taxon>Pseudomonadati</taxon>
        <taxon>Campylobacterota</taxon>
        <taxon>Epsilonproteobacteria</taxon>
        <taxon>Campylobacterales</taxon>
        <taxon>Hydrogenimonadaceae</taxon>
        <taxon>Hydrogenimonas</taxon>
    </lineage>
</organism>
<reference evidence="2 3" key="1">
    <citation type="submission" date="2023-03" db="EMBL/GenBank/DDBJ databases">
        <title>Description of Hydrogenimonas sp. ISO32.</title>
        <authorList>
            <person name="Mino S."/>
            <person name="Fukazawa S."/>
            <person name="Sawabe T."/>
        </authorList>
    </citation>
    <scope>NUCLEOTIDE SEQUENCE [LARGE SCALE GENOMIC DNA]</scope>
    <source>
        <strain evidence="2 3">ISO32</strain>
    </source>
</reference>
<evidence type="ECO:0008006" key="4">
    <source>
        <dbReference type="Google" id="ProtNLM"/>
    </source>
</evidence>
<evidence type="ECO:0000256" key="1">
    <source>
        <dbReference type="SAM" id="SignalP"/>
    </source>
</evidence>
<dbReference type="RefSeq" id="WP_286336414.1">
    <property type="nucleotide sequence ID" value="NZ_AP027370.1"/>
</dbReference>
<dbReference type="EMBL" id="AP027370">
    <property type="protein sequence ID" value="BDY13463.1"/>
    <property type="molecule type" value="Genomic_DNA"/>
</dbReference>
<dbReference type="Pfam" id="PF13729">
    <property type="entry name" value="TraF_2"/>
    <property type="match status" value="1"/>
</dbReference>
<feature type="signal peptide" evidence="1">
    <location>
        <begin position="1"/>
        <end position="22"/>
    </location>
</feature>
<gene>
    <name evidence="2" type="ORF">HCR_17750</name>
</gene>
<evidence type="ECO:0000313" key="3">
    <source>
        <dbReference type="Proteomes" id="UP001321445"/>
    </source>
</evidence>
<keyword evidence="1" id="KW-0732">Signal</keyword>
<dbReference type="InterPro" id="IPR032811">
    <property type="entry name" value="Put_conjugal_transfer"/>
</dbReference>
<dbReference type="Gene3D" id="2.40.160.60">
    <property type="entry name" value="Outer membrane protein transport protein (OMPP1/FadL/TodX)"/>
    <property type="match status" value="1"/>
</dbReference>
<proteinExistence type="predicted"/>
<evidence type="ECO:0000313" key="2">
    <source>
        <dbReference type="EMBL" id="BDY13463.1"/>
    </source>
</evidence>
<feature type="chain" id="PRO_5046297687" description="Conjugal transfer protein TraF" evidence="1">
    <location>
        <begin position="23"/>
        <end position="437"/>
    </location>
</feature>
<keyword evidence="3" id="KW-1185">Reference proteome</keyword>
<sequence length="437" mass="46478">MRQWFRSGFGLCVAAAAAQAMSFQPLGFQSMGMGGAGVASASGSMAAYYNPALLAAHDYTTEVTLSAGVGVAEYNLAENIDTLSDNDLTGTIERIANNAPVDGSNTANGDAARMAESLEILQKMSGETSGLILTPGGAFGVQMKNFAVGVYVTSEGTAEPVIDPDHLQLIVKKNVSGTDYYAEYDPATDSYKASDETAYVNGSLDYALQNDLTYLSLKGLSVGEVPFSYGHAFDTSIGTIGVGGSLKYMYGMTYDTHVSIDTSSGDLGDSFKDRDKSTSSFGVDLGAFYTPSALPELRVGVVGKNLNTPEFDTVTGDTYKIDPMARAGIYYAGLDHWLDIALDVDLTSNKTFLDDIDSQYIGGGVNVHPVDWFSFRLGAMQNMADSTLGTIVTAGLGLGVKQFQLDISAMMSTKTGYYDGDEIPRYARVNLALVSRW</sequence>
<dbReference type="Proteomes" id="UP001321445">
    <property type="component" value="Chromosome"/>
</dbReference>